<evidence type="ECO:0000313" key="2">
    <source>
        <dbReference type="Proteomes" id="UP000253687"/>
    </source>
</evidence>
<organism evidence="1 2">
    <name type="scientific">Escherichia coli</name>
    <dbReference type="NCBI Taxonomy" id="562"/>
    <lineage>
        <taxon>Bacteria</taxon>
        <taxon>Pseudomonadati</taxon>
        <taxon>Pseudomonadota</taxon>
        <taxon>Gammaproteobacteria</taxon>
        <taxon>Enterobacterales</taxon>
        <taxon>Enterobacteriaceae</taxon>
        <taxon>Escherichia</taxon>
    </lineage>
</organism>
<accession>A0A369FF01</accession>
<evidence type="ECO:0000313" key="1">
    <source>
        <dbReference type="EMBL" id="RDA23970.1"/>
    </source>
</evidence>
<dbReference type="Proteomes" id="UP000253687">
    <property type="component" value="Unassembled WGS sequence"/>
</dbReference>
<gene>
    <name evidence="1" type="ORF">DTL43_29850</name>
</gene>
<proteinExistence type="predicted"/>
<comment type="caution">
    <text evidence="1">The sequence shown here is derived from an EMBL/GenBank/DDBJ whole genome shotgun (WGS) entry which is preliminary data.</text>
</comment>
<dbReference type="EMBL" id="QOGZ01000341">
    <property type="protein sequence ID" value="RDA23970.1"/>
    <property type="molecule type" value="Genomic_DNA"/>
</dbReference>
<protein>
    <submittedName>
        <fullName evidence="1">Uncharacterized protein</fullName>
    </submittedName>
</protein>
<dbReference type="AlphaFoldDB" id="A0A369FF01"/>
<sequence length="105" mass="12497">MGVLTVLSELLRGSERRYFHRLLPFLNFLRLLRNIFFTCNLVRYLGSPVDFFSSIILLITAYIYDLANSPLDKLEILRDHYAHEMAYQSHFKHLRMIAVVFFLIK</sequence>
<reference evidence="1 2" key="1">
    <citation type="submission" date="2018-07" db="EMBL/GenBank/DDBJ databases">
        <title>Whole Genome Sequence Analysis of Avian Pathogenic E. coli - An Australian Perspective.</title>
        <authorList>
            <person name="Cummins M.L."/>
            <person name="Reid C.J."/>
            <person name="Roy Chowdhury P."/>
            <person name="Bushell R."/>
            <person name="Esbert N."/>
            <person name="Tivendale K.A."/>
            <person name="Noormohammadi A.H."/>
            <person name="Islam S."/>
            <person name="Marenda M.S."/>
            <person name="Browning G.F."/>
            <person name="Markham P.F."/>
            <person name="Djordjevic S.P."/>
        </authorList>
    </citation>
    <scope>NUCLEOTIDE SEQUENCE [LARGE SCALE GENOMIC DNA]</scope>
    <source>
        <strain evidence="1 2">AVC211</strain>
    </source>
</reference>
<name>A0A369FF01_ECOLX</name>